<gene>
    <name evidence="9" type="primary">folB</name>
    <name evidence="9" type="ORF">SUTH_03249</name>
</gene>
<dbReference type="GO" id="GO:0004150">
    <property type="term" value="F:dihydroneopterin aldolase activity"/>
    <property type="evidence" value="ECO:0007669"/>
    <property type="project" value="UniProtKB-EC"/>
</dbReference>
<evidence type="ECO:0000256" key="7">
    <source>
        <dbReference type="ARBA" id="ARBA00032903"/>
    </source>
</evidence>
<proteinExistence type="inferred from homology"/>
<dbReference type="InterPro" id="IPR006156">
    <property type="entry name" value="Dihydroneopterin_aldolase"/>
</dbReference>
<dbReference type="EMBL" id="AP012547">
    <property type="protein sequence ID" value="BAO31022.1"/>
    <property type="molecule type" value="Genomic_DNA"/>
</dbReference>
<comment type="pathway">
    <text evidence="2">Cofactor biosynthesis; tetrahydrofolate biosynthesis; 2-amino-4-hydroxy-6-hydroxymethyl-7,8-dihydropteridine diphosphate from 7,8-dihydroneopterin triphosphate: step 3/4.</text>
</comment>
<evidence type="ECO:0000256" key="2">
    <source>
        <dbReference type="ARBA" id="ARBA00005013"/>
    </source>
</evidence>
<reference evidence="9 10" key="1">
    <citation type="journal article" date="2014" name="Syst. Appl. Microbiol.">
        <title>Complete genomes of freshwater sulfur oxidizers Sulfuricella denitrificans skB26 and Sulfuritalea hydrogenivorans sk43H: genetic insights into the sulfur oxidation pathway of betaproteobacteria.</title>
        <authorList>
            <person name="Watanabe T."/>
            <person name="Kojima H."/>
            <person name="Fukui M."/>
        </authorList>
    </citation>
    <scope>NUCLEOTIDE SEQUENCE [LARGE SCALE GENOMIC DNA]</scope>
    <source>
        <strain evidence="9">DSM22779</strain>
    </source>
</reference>
<dbReference type="STRING" id="1223802.SUTH_03249"/>
<dbReference type="EC" id="4.1.2.25" evidence="4"/>
<name>W0SJ42_9PROT</name>
<evidence type="ECO:0000313" key="9">
    <source>
        <dbReference type="EMBL" id="BAO31022.1"/>
    </source>
</evidence>
<comment type="catalytic activity">
    <reaction evidence="1">
        <text>7,8-dihydroneopterin = 6-hydroxymethyl-7,8-dihydropterin + glycolaldehyde</text>
        <dbReference type="Rhea" id="RHEA:10540"/>
        <dbReference type="ChEBI" id="CHEBI:17001"/>
        <dbReference type="ChEBI" id="CHEBI:17071"/>
        <dbReference type="ChEBI" id="CHEBI:44841"/>
        <dbReference type="EC" id="4.1.2.25"/>
    </reaction>
</comment>
<dbReference type="PANTHER" id="PTHR42844">
    <property type="entry name" value="DIHYDRONEOPTERIN ALDOLASE 1-RELATED"/>
    <property type="match status" value="1"/>
</dbReference>
<evidence type="ECO:0000256" key="4">
    <source>
        <dbReference type="ARBA" id="ARBA00013043"/>
    </source>
</evidence>
<keyword evidence="6" id="KW-0456">Lyase</keyword>
<dbReference type="NCBIfam" id="TIGR00526">
    <property type="entry name" value="folB_dom"/>
    <property type="match status" value="1"/>
</dbReference>
<dbReference type="GO" id="GO:0005737">
    <property type="term" value="C:cytoplasm"/>
    <property type="evidence" value="ECO:0007669"/>
    <property type="project" value="TreeGrafter"/>
</dbReference>
<dbReference type="HOGENOM" id="CLU_112632_0_2_4"/>
<dbReference type="InterPro" id="IPR006157">
    <property type="entry name" value="FolB_dom"/>
</dbReference>
<evidence type="ECO:0000256" key="1">
    <source>
        <dbReference type="ARBA" id="ARBA00001353"/>
    </source>
</evidence>
<keyword evidence="5" id="KW-0289">Folate biosynthesis</keyword>
<evidence type="ECO:0000259" key="8">
    <source>
        <dbReference type="SMART" id="SM00905"/>
    </source>
</evidence>
<evidence type="ECO:0000256" key="3">
    <source>
        <dbReference type="ARBA" id="ARBA00005708"/>
    </source>
</evidence>
<dbReference type="SUPFAM" id="SSF55620">
    <property type="entry name" value="Tetrahydrobiopterin biosynthesis enzymes-like"/>
    <property type="match status" value="1"/>
</dbReference>
<dbReference type="Proteomes" id="UP000031637">
    <property type="component" value="Chromosome"/>
</dbReference>
<sequence>MDFIFIDDMRVDAHVGIFEREKAAPQTLEISLTFGVPDEAAQDDDIDKTIRYDAVIDRIRAELATRHFNLLETLGEYVIGLLLNEFGAPWVKISIAKMGIMKGVRRVGVQIERSR</sequence>
<evidence type="ECO:0000256" key="6">
    <source>
        <dbReference type="ARBA" id="ARBA00023239"/>
    </source>
</evidence>
<dbReference type="Pfam" id="PF02152">
    <property type="entry name" value="FolB"/>
    <property type="match status" value="1"/>
</dbReference>
<dbReference type="PANTHER" id="PTHR42844:SF1">
    <property type="entry name" value="DIHYDRONEOPTERIN ALDOLASE 1-RELATED"/>
    <property type="match status" value="1"/>
</dbReference>
<keyword evidence="10" id="KW-1185">Reference proteome</keyword>
<dbReference type="KEGG" id="shd:SUTH_03249"/>
<protein>
    <recommendedName>
        <fullName evidence="4">dihydroneopterin aldolase</fullName>
        <ecNumber evidence="4">4.1.2.25</ecNumber>
    </recommendedName>
    <alternativeName>
        <fullName evidence="7">7,8-dihydroneopterin aldolase</fullName>
    </alternativeName>
</protein>
<evidence type="ECO:0000313" key="10">
    <source>
        <dbReference type="Proteomes" id="UP000031637"/>
    </source>
</evidence>
<evidence type="ECO:0000256" key="5">
    <source>
        <dbReference type="ARBA" id="ARBA00022909"/>
    </source>
</evidence>
<dbReference type="InterPro" id="IPR043133">
    <property type="entry name" value="GTP-CH-I_C/QueF"/>
</dbReference>
<dbReference type="RefSeq" id="WP_041100714.1">
    <property type="nucleotide sequence ID" value="NZ_AP012547.1"/>
</dbReference>
<comment type="similarity">
    <text evidence="3">Belongs to the DHNA family.</text>
</comment>
<feature type="domain" description="Dihydroneopterin aldolase/epimerase" evidence="8">
    <location>
        <begin position="4"/>
        <end position="113"/>
    </location>
</feature>
<accession>W0SJ42</accession>
<dbReference type="SMART" id="SM00905">
    <property type="entry name" value="FolB"/>
    <property type="match status" value="1"/>
</dbReference>
<dbReference type="GO" id="GO:0046656">
    <property type="term" value="P:folic acid biosynthetic process"/>
    <property type="evidence" value="ECO:0007669"/>
    <property type="project" value="UniProtKB-KW"/>
</dbReference>
<organism evidence="9 10">
    <name type="scientific">Sulfuritalea hydrogenivorans sk43H</name>
    <dbReference type="NCBI Taxonomy" id="1223802"/>
    <lineage>
        <taxon>Bacteria</taxon>
        <taxon>Pseudomonadati</taxon>
        <taxon>Pseudomonadota</taxon>
        <taxon>Betaproteobacteria</taxon>
        <taxon>Nitrosomonadales</taxon>
        <taxon>Sterolibacteriaceae</taxon>
        <taxon>Sulfuritalea</taxon>
    </lineage>
</organism>
<dbReference type="AlphaFoldDB" id="W0SJ42"/>
<dbReference type="OrthoDB" id="9810587at2"/>
<dbReference type="Gene3D" id="3.30.1130.10">
    <property type="match status" value="1"/>
</dbReference>